<comment type="caution">
    <text evidence="4">The sequence shown here is derived from an EMBL/GenBank/DDBJ whole genome shotgun (WGS) entry which is preliminary data.</text>
</comment>
<dbReference type="GO" id="GO:0006629">
    <property type="term" value="P:lipid metabolic process"/>
    <property type="evidence" value="ECO:0007669"/>
    <property type="project" value="InterPro"/>
</dbReference>
<dbReference type="InterPro" id="IPR015330">
    <property type="entry name" value="DNA_primase/pol_bifunc_N"/>
</dbReference>
<proteinExistence type="predicted"/>
<evidence type="ECO:0000313" key="6">
    <source>
        <dbReference type="EMBL" id="NYI81328.1"/>
    </source>
</evidence>
<gene>
    <name evidence="3" type="ORF">BJ988_005530</name>
    <name evidence="4" type="ORF">BJ988_005981</name>
    <name evidence="5" type="ORF">BJ988_006018</name>
    <name evidence="6" type="ORF">BJ988_006036</name>
    <name evidence="7" type="ORF">BJ988_006055</name>
</gene>
<dbReference type="CDD" id="cd04859">
    <property type="entry name" value="Prim_Pol"/>
    <property type="match status" value="1"/>
</dbReference>
<protein>
    <recommendedName>
        <fullName evidence="2">GP-PDE domain-containing protein</fullName>
    </recommendedName>
</protein>
<dbReference type="Pfam" id="PF09250">
    <property type="entry name" value="Prim-Pol"/>
    <property type="match status" value="1"/>
</dbReference>
<evidence type="ECO:0000259" key="2">
    <source>
        <dbReference type="PROSITE" id="PS51704"/>
    </source>
</evidence>
<dbReference type="PROSITE" id="PS51704">
    <property type="entry name" value="GP_PDE"/>
    <property type="match status" value="1"/>
</dbReference>
<dbReference type="AlphaFoldDB" id="A0A7Z0IVZ2"/>
<dbReference type="GO" id="GO:0008081">
    <property type="term" value="F:phosphoric diester hydrolase activity"/>
    <property type="evidence" value="ECO:0007669"/>
    <property type="project" value="InterPro"/>
</dbReference>
<dbReference type="RefSeq" id="WP_179661026.1">
    <property type="nucleotide sequence ID" value="NZ_JACBZR010000001.1"/>
</dbReference>
<evidence type="ECO:0000313" key="3">
    <source>
        <dbReference type="EMBL" id="NYI80882.1"/>
    </source>
</evidence>
<dbReference type="EMBL" id="JACBZR010000003">
    <property type="protein sequence ID" value="NYI81310.1"/>
    <property type="molecule type" value="Genomic_DNA"/>
</dbReference>
<accession>A0A7Z0IVZ2</accession>
<evidence type="ECO:0000313" key="5">
    <source>
        <dbReference type="EMBL" id="NYI81310.1"/>
    </source>
</evidence>
<organism evidence="4 8">
    <name type="scientific">Nocardioides panzhihuensis</name>
    <dbReference type="NCBI Taxonomy" id="860243"/>
    <lineage>
        <taxon>Bacteria</taxon>
        <taxon>Bacillati</taxon>
        <taxon>Actinomycetota</taxon>
        <taxon>Actinomycetes</taxon>
        <taxon>Propionibacteriales</taxon>
        <taxon>Nocardioidaceae</taxon>
        <taxon>Nocardioides</taxon>
    </lineage>
</organism>
<reference evidence="4 8" key="1">
    <citation type="submission" date="2020-07" db="EMBL/GenBank/DDBJ databases">
        <title>Sequencing the genomes of 1000 actinobacteria strains.</title>
        <authorList>
            <person name="Klenk H.-P."/>
        </authorList>
    </citation>
    <scope>NUCLEOTIDE SEQUENCE [LARGE SCALE GENOMIC DNA]</scope>
    <source>
        <strain evidence="4 8">DSM 26487</strain>
    </source>
</reference>
<dbReference type="EMBL" id="JACBZR010000003">
    <property type="protein sequence ID" value="NYI81328.1"/>
    <property type="molecule type" value="Genomic_DNA"/>
</dbReference>
<dbReference type="EMBL" id="JACBZR010000003">
    <property type="protein sequence ID" value="NYI81347.1"/>
    <property type="molecule type" value="Genomic_DNA"/>
</dbReference>
<feature type="domain" description="GP-PDE" evidence="2">
    <location>
        <begin position="312"/>
        <end position="342"/>
    </location>
</feature>
<dbReference type="SUPFAM" id="SSF56747">
    <property type="entry name" value="Prim-pol domain"/>
    <property type="match status" value="1"/>
</dbReference>
<evidence type="ECO:0000313" key="4">
    <source>
        <dbReference type="EMBL" id="NYI81273.1"/>
    </source>
</evidence>
<feature type="compositionally biased region" description="Polar residues" evidence="1">
    <location>
        <begin position="217"/>
        <end position="233"/>
    </location>
</feature>
<evidence type="ECO:0000256" key="1">
    <source>
        <dbReference type="SAM" id="MobiDB-lite"/>
    </source>
</evidence>
<dbReference type="EMBL" id="JACBZR010000001">
    <property type="protein sequence ID" value="NYI80882.1"/>
    <property type="molecule type" value="Genomic_DNA"/>
</dbReference>
<evidence type="ECO:0000313" key="7">
    <source>
        <dbReference type="EMBL" id="NYI81347.1"/>
    </source>
</evidence>
<sequence>MMQQQPDTLTDSLTTALDYAARGWRVFPLLPGSKRPATPNHRATDCDGTAPGCRTTHAGWEQRATIRADKITKAWSSNPAYGVGIACGPSRLVVVDLDTHKPGTEIPEPWKSFEITTGADVLDHLAGVHGGTITPTYTVRTVSGGTHLYYAAPADVAYGNTAGKIGWLIDTRAHGGYVAAPPTSIGASAYDIIDDRPAAPLPMFLLDLLTHDRRPATRTSQNRSQDGSRTQARPLQPIGSGEPLRDPDAYVNRVFDIAINGDHANGVAGLLDATKGGRNAALFVAAATVGKLVARDLITEHSALDRLLVAAAGHIAARAYTAYEAENTILSGFRRAATRSAA</sequence>
<name>A0A7Z0IVZ2_9ACTN</name>
<dbReference type="EMBL" id="JACBZR010000003">
    <property type="protein sequence ID" value="NYI81273.1"/>
    <property type="molecule type" value="Genomic_DNA"/>
</dbReference>
<evidence type="ECO:0000313" key="8">
    <source>
        <dbReference type="Proteomes" id="UP000564496"/>
    </source>
</evidence>
<keyword evidence="8" id="KW-1185">Reference proteome</keyword>
<feature type="region of interest" description="Disordered" evidence="1">
    <location>
        <begin position="215"/>
        <end position="246"/>
    </location>
</feature>
<dbReference type="InterPro" id="IPR030395">
    <property type="entry name" value="GP_PDE_dom"/>
</dbReference>
<dbReference type="SMART" id="SM00943">
    <property type="entry name" value="Prim-Pol"/>
    <property type="match status" value="1"/>
</dbReference>
<dbReference type="Proteomes" id="UP000564496">
    <property type="component" value="Unassembled WGS sequence"/>
</dbReference>